<dbReference type="AlphaFoldDB" id="A0A0F9TS25"/>
<name>A0A0F9TS25_9ZZZZ</name>
<gene>
    <name evidence="1" type="ORF">LCGC14_0294680</name>
</gene>
<sequence length="52" mass="5974">MGNTQTRRLAANILERISWRISDFASLLDADETARVAEYLYARKVREESDNG</sequence>
<organism evidence="1">
    <name type="scientific">marine sediment metagenome</name>
    <dbReference type="NCBI Taxonomy" id="412755"/>
    <lineage>
        <taxon>unclassified sequences</taxon>
        <taxon>metagenomes</taxon>
        <taxon>ecological metagenomes</taxon>
    </lineage>
</organism>
<proteinExistence type="predicted"/>
<comment type="caution">
    <text evidence="1">The sequence shown here is derived from an EMBL/GenBank/DDBJ whole genome shotgun (WGS) entry which is preliminary data.</text>
</comment>
<reference evidence="1" key="1">
    <citation type="journal article" date="2015" name="Nature">
        <title>Complex archaea that bridge the gap between prokaryotes and eukaryotes.</title>
        <authorList>
            <person name="Spang A."/>
            <person name="Saw J.H."/>
            <person name="Jorgensen S.L."/>
            <person name="Zaremba-Niedzwiedzka K."/>
            <person name="Martijn J."/>
            <person name="Lind A.E."/>
            <person name="van Eijk R."/>
            <person name="Schleper C."/>
            <person name="Guy L."/>
            <person name="Ettema T.J."/>
        </authorList>
    </citation>
    <scope>NUCLEOTIDE SEQUENCE</scope>
</reference>
<dbReference type="EMBL" id="LAZR01000179">
    <property type="protein sequence ID" value="KKN83815.1"/>
    <property type="molecule type" value="Genomic_DNA"/>
</dbReference>
<protein>
    <submittedName>
        <fullName evidence="1">Uncharacterized protein</fullName>
    </submittedName>
</protein>
<evidence type="ECO:0000313" key="1">
    <source>
        <dbReference type="EMBL" id="KKN83815.1"/>
    </source>
</evidence>
<accession>A0A0F9TS25</accession>